<feature type="non-terminal residue" evidence="2">
    <location>
        <position position="1"/>
    </location>
</feature>
<protein>
    <recommendedName>
        <fullName evidence="1">Endonuclease/exonuclease/phosphatase domain-containing protein</fullName>
    </recommendedName>
</protein>
<gene>
    <name evidence="2" type="ORF">APZ42_006826</name>
</gene>
<dbReference type="InterPro" id="IPR005135">
    <property type="entry name" value="Endo/exonuclease/phosphatase"/>
</dbReference>
<accession>A0A164FNY6</accession>
<keyword evidence="3" id="KW-1185">Reference proteome</keyword>
<dbReference type="AlphaFoldDB" id="A0A164FNY6"/>
<dbReference type="Proteomes" id="UP000076858">
    <property type="component" value="Unassembled WGS sequence"/>
</dbReference>
<proteinExistence type="predicted"/>
<dbReference type="SUPFAM" id="SSF56219">
    <property type="entry name" value="DNase I-like"/>
    <property type="match status" value="1"/>
</dbReference>
<dbReference type="PANTHER" id="PTHR33273:SF2">
    <property type="entry name" value="ENDONUCLEASE_EXONUCLEASE_PHOSPHATASE DOMAIN-CONTAINING PROTEIN"/>
    <property type="match status" value="1"/>
</dbReference>
<comment type="caution">
    <text evidence="2">The sequence shown here is derived from an EMBL/GenBank/DDBJ whole genome shotgun (WGS) entry which is preliminary data.</text>
</comment>
<dbReference type="OrthoDB" id="6780406at2759"/>
<name>A0A164FNY6_9CRUS</name>
<dbReference type="Pfam" id="PF14529">
    <property type="entry name" value="Exo_endo_phos_2"/>
    <property type="match status" value="1"/>
</dbReference>
<dbReference type="EMBL" id="LRGB01019018">
    <property type="protein sequence ID" value="KZR97988.1"/>
    <property type="molecule type" value="Genomic_DNA"/>
</dbReference>
<dbReference type="Gene3D" id="3.60.10.10">
    <property type="entry name" value="Endonuclease/exonuclease/phosphatase"/>
    <property type="match status" value="1"/>
</dbReference>
<feature type="domain" description="Endonuclease/exonuclease/phosphatase" evidence="1">
    <location>
        <begin position="1"/>
        <end position="71"/>
    </location>
</feature>
<evidence type="ECO:0000259" key="1">
    <source>
        <dbReference type="Pfam" id="PF14529"/>
    </source>
</evidence>
<dbReference type="PANTHER" id="PTHR33273">
    <property type="entry name" value="DOMAIN-CONTAINING PROTEIN, PUTATIVE-RELATED"/>
    <property type="match status" value="1"/>
</dbReference>
<evidence type="ECO:0000313" key="2">
    <source>
        <dbReference type="EMBL" id="KZR97988.1"/>
    </source>
</evidence>
<feature type="non-terminal residue" evidence="2">
    <location>
        <position position="126"/>
    </location>
</feature>
<dbReference type="GO" id="GO:0003824">
    <property type="term" value="F:catalytic activity"/>
    <property type="evidence" value="ECO:0007669"/>
    <property type="project" value="InterPro"/>
</dbReference>
<dbReference type="InterPro" id="IPR036691">
    <property type="entry name" value="Endo/exonu/phosph_ase_sf"/>
</dbReference>
<reference evidence="2 3" key="1">
    <citation type="submission" date="2016-03" db="EMBL/GenBank/DDBJ databases">
        <title>EvidentialGene: Evidence-directed Construction of Genes on Genomes.</title>
        <authorList>
            <person name="Gilbert D.G."/>
            <person name="Choi J.-H."/>
            <person name="Mockaitis K."/>
            <person name="Colbourne J."/>
            <person name="Pfrender M."/>
        </authorList>
    </citation>
    <scope>NUCLEOTIDE SEQUENCE [LARGE SCALE GENOMIC DNA]</scope>
    <source>
        <strain evidence="2 3">Xinb3</strain>
        <tissue evidence="2">Complete organism</tissue>
    </source>
</reference>
<sequence>WNSRSTDPRGMELESLFFMRNLSIANIAKSKLDFVPGGTSFIDVTFAGHQVKFNRWLFLPIPSLSDHPYIYFEIHSAAPPLFPSPSTRKGANSIPSPPCIDQLLFSSSLVSMLYSNPPTSLTSLAA</sequence>
<evidence type="ECO:0000313" key="3">
    <source>
        <dbReference type="Proteomes" id="UP000076858"/>
    </source>
</evidence>
<organism evidence="2 3">
    <name type="scientific">Daphnia magna</name>
    <dbReference type="NCBI Taxonomy" id="35525"/>
    <lineage>
        <taxon>Eukaryota</taxon>
        <taxon>Metazoa</taxon>
        <taxon>Ecdysozoa</taxon>
        <taxon>Arthropoda</taxon>
        <taxon>Crustacea</taxon>
        <taxon>Branchiopoda</taxon>
        <taxon>Diplostraca</taxon>
        <taxon>Cladocera</taxon>
        <taxon>Anomopoda</taxon>
        <taxon>Daphniidae</taxon>
        <taxon>Daphnia</taxon>
    </lineage>
</organism>